<accession>A0AC61N8L1</accession>
<organism evidence="1 2">
    <name type="scientific">Aristaeella hokkaidonensis</name>
    <dbReference type="NCBI Taxonomy" id="3046382"/>
    <lineage>
        <taxon>Bacteria</taxon>
        <taxon>Bacillati</taxon>
        <taxon>Bacillota</taxon>
        <taxon>Clostridia</taxon>
        <taxon>Eubacteriales</taxon>
        <taxon>Aristaeellaceae</taxon>
        <taxon>Aristaeella</taxon>
    </lineage>
</organism>
<name>A0AC61N8L1_9FIRM</name>
<protein>
    <submittedName>
        <fullName evidence="1">DNA repair protein RadC</fullName>
    </submittedName>
</protein>
<dbReference type="Proteomes" id="UP000682782">
    <property type="component" value="Chromosome"/>
</dbReference>
<proteinExistence type="predicted"/>
<evidence type="ECO:0000313" key="1">
    <source>
        <dbReference type="EMBL" id="QUC67894.1"/>
    </source>
</evidence>
<reference evidence="1" key="1">
    <citation type="submission" date="2021-01" db="EMBL/GenBank/DDBJ databases">
        <title>Complete genome sequence of Clostridiales bacterium R-7.</title>
        <authorList>
            <person name="Mahoney-Kurpe S.C."/>
            <person name="Palevich N."/>
            <person name="Koike S."/>
            <person name="Moon C.D."/>
            <person name="Attwood G.T."/>
        </authorList>
    </citation>
    <scope>NUCLEOTIDE SEQUENCE</scope>
    <source>
        <strain evidence="1">R-7</strain>
    </source>
</reference>
<gene>
    <name evidence="1" type="primary">radC</name>
    <name evidence="1" type="ORF">JYE49_04125</name>
</gene>
<dbReference type="EMBL" id="CP068393">
    <property type="protein sequence ID" value="QUC67894.1"/>
    <property type="molecule type" value="Genomic_DNA"/>
</dbReference>
<evidence type="ECO:0000313" key="2">
    <source>
        <dbReference type="Proteomes" id="UP000682782"/>
    </source>
</evidence>
<keyword evidence="2" id="KW-1185">Reference proteome</keyword>
<sequence>MEDNIHAGHRERMRERFIHDKGFENFEDHQILELLLFYSKTRGDTNPLAHELLDQFGSLKGVLEARPEQLMQVNGIGEQQATLISMVVPLTRVWHRCAMAEPQKIGNSREAENYCLSILAGERTERFYVISLNAKCNVLGRRKISEGSLSEVSAYPRMVMETALNYNAHSVLLCHNHPGGTCAPSPEDISSTIQLQRLLNGVGILVLDHIIVAGDRTYSMIQHGDIDYRIKGR</sequence>